<dbReference type="EMBL" id="LCYC01000039">
    <property type="protein sequence ID" value="KWV76476.1"/>
    <property type="molecule type" value="Genomic_DNA"/>
</dbReference>
<dbReference type="InterPro" id="IPR027417">
    <property type="entry name" value="P-loop_NTPase"/>
</dbReference>
<comment type="caution">
    <text evidence="2">The sequence shown here is derived from an EMBL/GenBank/DDBJ whole genome shotgun (WGS) entry which is preliminary data.</text>
</comment>
<accession>A0A109KW12</accession>
<dbReference type="SUPFAM" id="SSF52540">
    <property type="entry name" value="P-loop containing nucleoside triphosphate hydrolases"/>
    <property type="match status" value="1"/>
</dbReference>
<dbReference type="PANTHER" id="PTHR43581:SF2">
    <property type="entry name" value="EXCINUCLEASE ATPASE SUBUNIT"/>
    <property type="match status" value="1"/>
</dbReference>
<evidence type="ECO:0000313" key="3">
    <source>
        <dbReference type="Proteomes" id="UP000063434"/>
    </source>
</evidence>
<dbReference type="InterPro" id="IPR051396">
    <property type="entry name" value="Bact_Antivir_Def_Nuclease"/>
</dbReference>
<dbReference type="PATRIC" id="fig|294.195.peg.3009"/>
<dbReference type="RefSeq" id="WP_060766042.1">
    <property type="nucleotide sequence ID" value="NZ_LCYC01000039.1"/>
</dbReference>
<name>A0A109KW12_PSEFL</name>
<evidence type="ECO:0000313" key="2">
    <source>
        <dbReference type="EMBL" id="KWV76476.1"/>
    </source>
</evidence>
<gene>
    <name evidence="2" type="ORF">PFL603g_02817</name>
</gene>
<dbReference type="PANTHER" id="PTHR43581">
    <property type="entry name" value="ATP/GTP PHOSPHATASE"/>
    <property type="match status" value="1"/>
</dbReference>
<feature type="domain" description="ATPase AAA-type core" evidence="1">
    <location>
        <begin position="348"/>
        <end position="417"/>
    </location>
</feature>
<proteinExistence type="predicted"/>
<dbReference type="AlphaFoldDB" id="A0A109KW12"/>
<dbReference type="Pfam" id="PF13304">
    <property type="entry name" value="AAA_21"/>
    <property type="match status" value="1"/>
</dbReference>
<dbReference type="GO" id="GO:0005524">
    <property type="term" value="F:ATP binding"/>
    <property type="evidence" value="ECO:0007669"/>
    <property type="project" value="InterPro"/>
</dbReference>
<dbReference type="Proteomes" id="UP000063434">
    <property type="component" value="Unassembled WGS sequence"/>
</dbReference>
<evidence type="ECO:0000259" key="1">
    <source>
        <dbReference type="Pfam" id="PF13304"/>
    </source>
</evidence>
<organism evidence="2 3">
    <name type="scientific">Pseudomonas fluorescens</name>
    <dbReference type="NCBI Taxonomy" id="294"/>
    <lineage>
        <taxon>Bacteria</taxon>
        <taxon>Pseudomonadati</taxon>
        <taxon>Pseudomonadota</taxon>
        <taxon>Gammaproteobacteria</taxon>
        <taxon>Pseudomonadales</taxon>
        <taxon>Pseudomonadaceae</taxon>
        <taxon>Pseudomonas</taxon>
    </lineage>
</organism>
<sequence length="512" mass="56678">MDFYVIGRDTKFPDRAMNATYLKMDRWNDFHFVTMFYAVAFDEEGVRYELENLKIGFKGQDTSTSTYSKLPTHFTELPDDFFSLGNNVEYYTKIAHIQSPSFKYAYLTGLRDIVANPELVEQITGEPVFSTSLLRDVSLSSVKEQFARVLQGGAVRTNYSFTFVKQSDSATAGIELDFQVIAGSTPLTNVHALIGRNGIGKTTILNGMINAISNGHSGLDAIFRVNPWGGAKAPIGQDFFSSVVLVSFSAFDPFDPPPEQPDPALGTCFYYIGLKAKATDGHDLKRREALKAEFLAGLKACLKDAYKRNRWKRAIETLQSDENFAGMGFLGLLSLSGEEFIATSEYLFSNLSSGHSIVLLTITKLVERVEEKTLVLLDEPESHLHPPLLSAFIRALSELLLERNGVAIIATHSPVVLQEIPSSCVWKINRSHLVAAAHRPSIETFGENVGILTREVFGLEVTASGFHTLLASAVDQGKDFDQIFLEFNRQLGFEAQAILRALLADRDNGVKS</sequence>
<dbReference type="InterPro" id="IPR003959">
    <property type="entry name" value="ATPase_AAA_core"/>
</dbReference>
<reference evidence="2 3" key="1">
    <citation type="submission" date="2015-05" db="EMBL/GenBank/DDBJ databases">
        <title>A genomic and transcriptomic approach to investigate the blue pigment phenotype in Pseudomonas fluorescens.</title>
        <authorList>
            <person name="Andreani N.A."/>
            <person name="Cardazzo B."/>
        </authorList>
    </citation>
    <scope>NUCLEOTIDE SEQUENCE [LARGE SCALE GENOMIC DNA]</scope>
    <source>
        <strain evidence="2 3">Ps_40</strain>
    </source>
</reference>
<dbReference type="Gene3D" id="3.40.50.300">
    <property type="entry name" value="P-loop containing nucleotide triphosphate hydrolases"/>
    <property type="match status" value="1"/>
</dbReference>
<dbReference type="GO" id="GO:0016887">
    <property type="term" value="F:ATP hydrolysis activity"/>
    <property type="evidence" value="ECO:0007669"/>
    <property type="project" value="InterPro"/>
</dbReference>
<protein>
    <recommendedName>
        <fullName evidence="1">ATPase AAA-type core domain-containing protein</fullName>
    </recommendedName>
</protein>